<dbReference type="STRING" id="454136.NIES2119_19670"/>
<proteinExistence type="predicted"/>
<evidence type="ECO:0000256" key="1">
    <source>
        <dbReference type="SAM" id="SignalP"/>
    </source>
</evidence>
<evidence type="ECO:0008006" key="4">
    <source>
        <dbReference type="Google" id="ProtNLM"/>
    </source>
</evidence>
<dbReference type="AlphaFoldDB" id="A0A1U7IFN8"/>
<name>A0A1U7IFN8_9CYAN</name>
<dbReference type="EMBL" id="MRCE01000020">
    <property type="protein sequence ID" value="OKH35754.1"/>
    <property type="molecule type" value="Genomic_DNA"/>
</dbReference>
<feature type="chain" id="PRO_5013069719" description="Conjugal transfer protein TrbJ" evidence="1">
    <location>
        <begin position="31"/>
        <end position="244"/>
    </location>
</feature>
<dbReference type="RefSeq" id="WP_073595241.1">
    <property type="nucleotide sequence ID" value="NZ_MRCE01000020.1"/>
</dbReference>
<feature type="signal peptide" evidence="1">
    <location>
        <begin position="1"/>
        <end position="30"/>
    </location>
</feature>
<reference evidence="2 3" key="1">
    <citation type="submission" date="2016-11" db="EMBL/GenBank/DDBJ databases">
        <title>Draft Genome Sequences of Nine Cyanobacterial Strains from Diverse Habitats.</title>
        <authorList>
            <person name="Zhu T."/>
            <person name="Hou S."/>
            <person name="Lu X."/>
            <person name="Hess W.R."/>
        </authorList>
    </citation>
    <scope>NUCLEOTIDE SEQUENCE [LARGE SCALE GENOMIC DNA]</scope>
    <source>
        <strain evidence="2 3">IAM M-71</strain>
    </source>
</reference>
<evidence type="ECO:0000313" key="3">
    <source>
        <dbReference type="Proteomes" id="UP000185860"/>
    </source>
</evidence>
<organism evidence="2 3">
    <name type="scientific">[Phormidium ambiguum] IAM M-71</name>
    <dbReference type="NCBI Taxonomy" id="454136"/>
    <lineage>
        <taxon>Bacteria</taxon>
        <taxon>Bacillati</taxon>
        <taxon>Cyanobacteriota</taxon>
        <taxon>Cyanophyceae</taxon>
        <taxon>Oscillatoriophycideae</taxon>
        <taxon>Aerosakkonematales</taxon>
        <taxon>Aerosakkonemataceae</taxon>
        <taxon>Floridanema</taxon>
    </lineage>
</organism>
<dbReference type="Proteomes" id="UP000185860">
    <property type="component" value="Unassembled WGS sequence"/>
</dbReference>
<accession>A0A1U7IFN8</accession>
<gene>
    <name evidence="2" type="ORF">NIES2119_19670</name>
</gene>
<dbReference type="OrthoDB" id="571842at2"/>
<comment type="caution">
    <text evidence="2">The sequence shown here is derived from an EMBL/GenBank/DDBJ whole genome shotgun (WGS) entry which is preliminary data.</text>
</comment>
<keyword evidence="1" id="KW-0732">Signal</keyword>
<protein>
    <recommendedName>
        <fullName evidence="4">Conjugal transfer protein TrbJ</fullName>
    </recommendedName>
</protein>
<sequence length="244" mass="26713">MKLNKHSKKSAIISGLAVMLLITSAAPSRAVTTPMGRGDFFNGLLNQFLQYFEEAQRYISQVINDKIQPLEDSINADLQNALGQAKGVLGIPDPIATRKTVEETLSNSAEPINSQERATNEIDRQITRATASATLSQQGQQRTQDQLQITKQAVETVQQQAQIAQSDVVTQNVMKRIAAQNAEISGVLGSMRQDMAQDAQRQELANVNLTNISRAIDGQNQAADSDRVSTGFGNLRIFSRARLF</sequence>
<evidence type="ECO:0000313" key="2">
    <source>
        <dbReference type="EMBL" id="OKH35754.1"/>
    </source>
</evidence>